<dbReference type="EC" id="3.6.1.15" evidence="3"/>
<dbReference type="GO" id="GO:0005694">
    <property type="term" value="C:chromosome"/>
    <property type="evidence" value="ECO:0007669"/>
    <property type="project" value="TreeGrafter"/>
</dbReference>
<keyword evidence="3" id="KW-0067">ATP-binding</keyword>
<dbReference type="GO" id="GO:0005524">
    <property type="term" value="F:ATP binding"/>
    <property type="evidence" value="ECO:0007669"/>
    <property type="project" value="InterPro"/>
</dbReference>
<keyword evidence="3" id="KW-0378">Hydrolase</keyword>
<proteinExistence type="inferred from homology"/>
<organism evidence="3">
    <name type="scientific">Triatoma infestans</name>
    <name type="common">Assassin bug</name>
    <dbReference type="NCBI Taxonomy" id="30076"/>
    <lineage>
        <taxon>Eukaryota</taxon>
        <taxon>Metazoa</taxon>
        <taxon>Ecdysozoa</taxon>
        <taxon>Arthropoda</taxon>
        <taxon>Hexapoda</taxon>
        <taxon>Insecta</taxon>
        <taxon>Pterygota</taxon>
        <taxon>Neoptera</taxon>
        <taxon>Paraneoptera</taxon>
        <taxon>Hemiptera</taxon>
        <taxon>Heteroptera</taxon>
        <taxon>Panheteroptera</taxon>
        <taxon>Cimicomorpha</taxon>
        <taxon>Reduviidae</taxon>
        <taxon>Triatominae</taxon>
        <taxon>Triatoma</taxon>
    </lineage>
</organism>
<dbReference type="GO" id="GO:0003677">
    <property type="term" value="F:DNA binding"/>
    <property type="evidence" value="ECO:0007669"/>
    <property type="project" value="InterPro"/>
</dbReference>
<evidence type="ECO:0000259" key="2">
    <source>
        <dbReference type="Pfam" id="PF04851"/>
    </source>
</evidence>
<dbReference type="Pfam" id="PF04851">
    <property type="entry name" value="ResIII"/>
    <property type="match status" value="1"/>
</dbReference>
<dbReference type="SUPFAM" id="SSF52540">
    <property type="entry name" value="P-loop containing nucleoside triphosphate hydrolases"/>
    <property type="match status" value="1"/>
</dbReference>
<keyword evidence="3" id="KW-0547">Nucleotide-binding</keyword>
<dbReference type="GO" id="GO:0005634">
    <property type="term" value="C:nucleus"/>
    <property type="evidence" value="ECO:0007669"/>
    <property type="project" value="TreeGrafter"/>
</dbReference>
<comment type="similarity">
    <text evidence="1">Belongs to the helicase family. RecQ subfamily.</text>
</comment>
<keyword evidence="3" id="KW-0347">Helicase</keyword>
<reference evidence="3" key="2">
    <citation type="journal article" date="2017" name="J. Med. Entomol.">
        <title>Transcriptome Analysis of the Triatoma infestans (Hemiptera: Reduviidae) Integument.</title>
        <authorList>
            <person name="Calderon-Fernandez G.M."/>
            <person name="Moriconi D.E."/>
            <person name="Dulbecco A.B."/>
            <person name="Juarez M.P."/>
        </authorList>
    </citation>
    <scope>NUCLEOTIDE SEQUENCE</scope>
    <source>
        <strain evidence="3">Int1</strain>
        <tissue evidence="3">Integument</tissue>
    </source>
</reference>
<name>A0A161M0H1_TRIIF</name>
<dbReference type="AlphaFoldDB" id="A0A161M0H1"/>
<dbReference type="GO" id="GO:0043138">
    <property type="term" value="F:3'-5' DNA helicase activity"/>
    <property type="evidence" value="ECO:0007669"/>
    <property type="project" value="TreeGrafter"/>
</dbReference>
<dbReference type="InterPro" id="IPR027417">
    <property type="entry name" value="P-loop_NTPase"/>
</dbReference>
<dbReference type="EC" id="3.6.1.3" evidence="3"/>
<dbReference type="Gene3D" id="3.40.50.300">
    <property type="entry name" value="P-loop containing nucleotide triphosphate hydrolases"/>
    <property type="match status" value="1"/>
</dbReference>
<dbReference type="PANTHER" id="PTHR13710">
    <property type="entry name" value="DNA HELICASE RECQ FAMILY MEMBER"/>
    <property type="match status" value="1"/>
</dbReference>
<dbReference type="InterPro" id="IPR006935">
    <property type="entry name" value="Helicase/UvrB_N"/>
</dbReference>
<dbReference type="PANTHER" id="PTHR13710:SF120">
    <property type="entry name" value="BIFUNCTIONAL 3'-5' EXONUCLEASE_ATP-DEPENDENT HELICASE WRN"/>
    <property type="match status" value="1"/>
</dbReference>
<feature type="domain" description="Helicase/UvrB N-terminal" evidence="2">
    <location>
        <begin position="22"/>
        <end position="55"/>
    </location>
</feature>
<dbReference type="GO" id="GO:0005737">
    <property type="term" value="C:cytoplasm"/>
    <property type="evidence" value="ECO:0007669"/>
    <property type="project" value="TreeGrafter"/>
</dbReference>
<reference evidence="3" key="1">
    <citation type="submission" date="2016-04" db="EMBL/GenBank/DDBJ databases">
        <authorList>
            <person name="Calderon-Fernandez G.M.Sr."/>
        </authorList>
    </citation>
    <scope>NUCLEOTIDE SEQUENCE</scope>
    <source>
        <strain evidence="3">Int1</strain>
        <tissue evidence="3">Integument</tissue>
    </source>
</reference>
<evidence type="ECO:0000313" key="3">
    <source>
        <dbReference type="EMBL" id="JAR95483.1"/>
    </source>
</evidence>
<accession>A0A161M0H1</accession>
<dbReference type="GO" id="GO:0000724">
    <property type="term" value="P:double-strand break repair via homologous recombination"/>
    <property type="evidence" value="ECO:0007669"/>
    <property type="project" value="TreeGrafter"/>
</dbReference>
<dbReference type="EMBL" id="GEMB01007976">
    <property type="protein sequence ID" value="JAR95483.1"/>
    <property type="molecule type" value="Transcribed_RNA"/>
</dbReference>
<protein>
    <submittedName>
        <fullName evidence="3">Werner syndrome atp-dependent helicase-like protein</fullName>
        <ecNumber evidence="3">3.6.1.15</ecNumber>
        <ecNumber evidence="3">3.6.1.3</ecNumber>
    </submittedName>
</protein>
<evidence type="ECO:0000256" key="1">
    <source>
        <dbReference type="ARBA" id="ARBA00005446"/>
    </source>
</evidence>
<sequence>MFKMNPTQKHLDVLKKYFGHNEFRPMQWEIIYSIIQDKRDNCVVMATGYGKSLCYQFPPVFVMVLQ</sequence>
<dbReference type="GO" id="GO:0009378">
    <property type="term" value="F:four-way junction helicase activity"/>
    <property type="evidence" value="ECO:0007669"/>
    <property type="project" value="TreeGrafter"/>
</dbReference>
<dbReference type="GO" id="GO:0017111">
    <property type="term" value="F:ribonucleoside triphosphate phosphatase activity"/>
    <property type="evidence" value="ECO:0007669"/>
    <property type="project" value="UniProtKB-EC"/>
</dbReference>